<name>A0ABN4K3H8_9BACL</name>
<dbReference type="EMBL" id="CP013661">
    <property type="protein sequence ID" value="ALS80341.1"/>
    <property type="molecule type" value="Genomic_DNA"/>
</dbReference>
<evidence type="ECO:0000259" key="1">
    <source>
        <dbReference type="PROSITE" id="PS51677"/>
    </source>
</evidence>
<dbReference type="PROSITE" id="PS51677">
    <property type="entry name" value="NODB"/>
    <property type="match status" value="1"/>
</dbReference>
<dbReference type="SUPFAM" id="SSF88713">
    <property type="entry name" value="Glycoside hydrolase/deacetylase"/>
    <property type="match status" value="1"/>
</dbReference>
<gene>
    <name evidence="2" type="ORF">AUO94_12870</name>
</gene>
<dbReference type="InterPro" id="IPR011330">
    <property type="entry name" value="Glyco_hydro/deAcase_b/a-brl"/>
</dbReference>
<dbReference type="PANTHER" id="PTHR10587">
    <property type="entry name" value="GLYCOSYL TRANSFERASE-RELATED"/>
    <property type="match status" value="1"/>
</dbReference>
<dbReference type="Proteomes" id="UP000065533">
    <property type="component" value="Chromosome"/>
</dbReference>
<feature type="domain" description="NodB homology" evidence="1">
    <location>
        <begin position="11"/>
        <end position="186"/>
    </location>
</feature>
<dbReference type="Pfam" id="PF01522">
    <property type="entry name" value="Polysacc_deac_1"/>
    <property type="match status" value="1"/>
</dbReference>
<proteinExistence type="predicted"/>
<accession>A0ABN4K3H8</accession>
<dbReference type="CDD" id="cd10917">
    <property type="entry name" value="CE4_NodB_like_6s_7s"/>
    <property type="match status" value="1"/>
</dbReference>
<organism evidence="2 3">
    <name type="scientific">Planococcus kocurii</name>
    <dbReference type="NCBI Taxonomy" id="1374"/>
    <lineage>
        <taxon>Bacteria</taxon>
        <taxon>Bacillati</taxon>
        <taxon>Bacillota</taxon>
        <taxon>Bacilli</taxon>
        <taxon>Bacillales</taxon>
        <taxon>Caryophanaceae</taxon>
        <taxon>Planococcus</taxon>
    </lineage>
</organism>
<sequence>MVTSTRLQSKKSVILTFDDGPSKRLPQLLDILKQHDVQAMFFWQSHLLYPARPWQRLLDDGHVLGTHSMKHRNLIQLSYEKQYQDIHNSMLHIEKITGTPVVFFRPPYGNYNADTLRAAKALGLTTVMWRIASMDWELKEDPQQIIRYITENLEDGAIILLHELEQTITILPQLIHAIKQQGYSFSLVDTND</sequence>
<protein>
    <submittedName>
        <fullName evidence="2">Polysaccharide deacetylase</fullName>
    </submittedName>
</protein>
<evidence type="ECO:0000313" key="3">
    <source>
        <dbReference type="Proteomes" id="UP000065533"/>
    </source>
</evidence>
<keyword evidence="3" id="KW-1185">Reference proteome</keyword>
<dbReference type="InterPro" id="IPR050248">
    <property type="entry name" value="Polysacc_deacetylase_ArnD"/>
</dbReference>
<dbReference type="Gene3D" id="3.20.20.370">
    <property type="entry name" value="Glycoside hydrolase/deacetylase"/>
    <property type="match status" value="1"/>
</dbReference>
<reference evidence="2" key="1">
    <citation type="submission" date="2016-01" db="EMBL/GenBank/DDBJ databases">
        <title>Complete genome of Planococcus kocurri type strain.</title>
        <authorList>
            <person name="See-Too W.S."/>
        </authorList>
    </citation>
    <scope>NUCLEOTIDE SEQUENCE [LARGE SCALE GENOMIC DNA]</scope>
    <source>
        <strain evidence="2">ATCC 43650</strain>
    </source>
</reference>
<evidence type="ECO:0000313" key="2">
    <source>
        <dbReference type="EMBL" id="ALS80341.1"/>
    </source>
</evidence>
<dbReference type="InterPro" id="IPR002509">
    <property type="entry name" value="NODB_dom"/>
</dbReference>